<protein>
    <submittedName>
        <fullName evidence="1">Uncharacterized protein</fullName>
    </submittedName>
</protein>
<dbReference type="STRING" id="446462.Amir_5201"/>
<dbReference type="RefSeq" id="WP_015803908.1">
    <property type="nucleotide sequence ID" value="NC_013093.1"/>
</dbReference>
<dbReference type="Proteomes" id="UP000002213">
    <property type="component" value="Chromosome"/>
</dbReference>
<sequence length="43" mass="4541">MANAFPGTGEPLARRCHHQRLLSALAEVAEAVVTAVARDVVGR</sequence>
<reference evidence="1 2" key="1">
    <citation type="journal article" date="2009" name="Stand. Genomic Sci.">
        <title>Complete genome sequence of Actinosynnema mirum type strain (101).</title>
        <authorList>
            <person name="Land M."/>
            <person name="Lapidus A."/>
            <person name="Mayilraj S."/>
            <person name="Chen F."/>
            <person name="Copeland A."/>
            <person name="Del Rio T.G."/>
            <person name="Nolan M."/>
            <person name="Lucas S."/>
            <person name="Tice H."/>
            <person name="Cheng J.F."/>
            <person name="Chertkov O."/>
            <person name="Bruce D."/>
            <person name="Goodwin L."/>
            <person name="Pitluck S."/>
            <person name="Rohde M."/>
            <person name="Goker M."/>
            <person name="Pati A."/>
            <person name="Ivanova N."/>
            <person name="Mavromatis K."/>
            <person name="Chen A."/>
            <person name="Palaniappan K."/>
            <person name="Hauser L."/>
            <person name="Chang Y.J."/>
            <person name="Jeffries C.C."/>
            <person name="Brettin T."/>
            <person name="Detter J.C."/>
            <person name="Han C."/>
            <person name="Chain P."/>
            <person name="Tindall B.J."/>
            <person name="Bristow J."/>
            <person name="Eisen J.A."/>
            <person name="Markowitz V."/>
            <person name="Hugenholtz P."/>
            <person name="Kyrpides N.C."/>
            <person name="Klenk H.P."/>
        </authorList>
    </citation>
    <scope>NUCLEOTIDE SEQUENCE [LARGE SCALE GENOMIC DNA]</scope>
    <source>
        <strain evidence="2">ATCC 29888 / DSM 43827 / JCM 3225 / NBRC 14064 / NCIMB 13271 / NRRL B-12336 / IMRU 3971 / 101</strain>
    </source>
</reference>
<dbReference type="HOGENOM" id="CLU_3228479_0_0_11"/>
<dbReference type="AlphaFoldDB" id="C6W8H5"/>
<keyword evidence="2" id="KW-1185">Reference proteome</keyword>
<organism evidence="1 2">
    <name type="scientific">Actinosynnema mirum (strain ATCC 29888 / DSM 43827 / JCM 3225 / NBRC 14064 / NCIMB 13271 / NRRL B-12336 / IMRU 3971 / 101)</name>
    <dbReference type="NCBI Taxonomy" id="446462"/>
    <lineage>
        <taxon>Bacteria</taxon>
        <taxon>Bacillati</taxon>
        <taxon>Actinomycetota</taxon>
        <taxon>Actinomycetes</taxon>
        <taxon>Pseudonocardiales</taxon>
        <taxon>Pseudonocardiaceae</taxon>
        <taxon>Actinosynnema</taxon>
    </lineage>
</organism>
<gene>
    <name evidence="1" type="ordered locus">Amir_5201</name>
</gene>
<proteinExistence type="predicted"/>
<evidence type="ECO:0000313" key="2">
    <source>
        <dbReference type="Proteomes" id="UP000002213"/>
    </source>
</evidence>
<dbReference type="EMBL" id="CP001630">
    <property type="protein sequence ID" value="ACU39022.1"/>
    <property type="molecule type" value="Genomic_DNA"/>
</dbReference>
<evidence type="ECO:0000313" key="1">
    <source>
        <dbReference type="EMBL" id="ACU39022.1"/>
    </source>
</evidence>
<accession>C6W8H5</accession>
<name>C6W8H5_ACTMD</name>
<dbReference type="KEGG" id="ami:Amir_5201"/>